<dbReference type="AlphaFoldDB" id="A0A3P3DKR2"/>
<dbReference type="OrthoDB" id="9821487at2"/>
<keyword evidence="3" id="KW-1185">Reference proteome</keyword>
<feature type="chain" id="PRO_5018184285" evidence="1">
    <location>
        <begin position="26"/>
        <end position="195"/>
    </location>
</feature>
<evidence type="ECO:0000313" key="3">
    <source>
        <dbReference type="Proteomes" id="UP000282125"/>
    </source>
</evidence>
<reference evidence="2 3" key="1">
    <citation type="submission" date="2018-11" db="EMBL/GenBank/DDBJ databases">
        <title>Gemmobacter sp. nov., YIM 102744-1 draft genome.</title>
        <authorList>
            <person name="Li G."/>
            <person name="Jiang Y."/>
        </authorList>
    </citation>
    <scope>NUCLEOTIDE SEQUENCE [LARGE SCALE GENOMIC DNA]</scope>
    <source>
        <strain evidence="2 3">YIM 102744-1</strain>
    </source>
</reference>
<accession>A0A3P3DKR2</accession>
<dbReference type="EMBL" id="RRAZ01000013">
    <property type="protein sequence ID" value="RRH74494.1"/>
    <property type="molecule type" value="Genomic_DNA"/>
</dbReference>
<dbReference type="RefSeq" id="WP_124964949.1">
    <property type="nucleotide sequence ID" value="NZ_RRAZ01000013.1"/>
</dbReference>
<sequence length="195" mass="20891">MTRNICLSYLTCVGLIASTFSVADAADAVRYDCERLGKTIGSPVTEMTAAADEGWQHAPDEARLICTWFTQPAAKVVEGQPLVTEEWSDVGALTAQVVVSDEPLTHDAAAMMNLAHELPPELAGQFEGAWIMSLKKPVFSELLGMMPPEVTYNDLAVSVAYANGFASPENTGTSLTVGWSVETALKILKEVAALR</sequence>
<organism evidence="2 3">
    <name type="scientific">Falsigemmobacter faecalis</name>
    <dbReference type="NCBI Taxonomy" id="2488730"/>
    <lineage>
        <taxon>Bacteria</taxon>
        <taxon>Pseudomonadati</taxon>
        <taxon>Pseudomonadota</taxon>
        <taxon>Alphaproteobacteria</taxon>
        <taxon>Rhodobacterales</taxon>
        <taxon>Paracoccaceae</taxon>
        <taxon>Falsigemmobacter</taxon>
    </lineage>
</organism>
<proteinExistence type="predicted"/>
<evidence type="ECO:0000256" key="1">
    <source>
        <dbReference type="SAM" id="SignalP"/>
    </source>
</evidence>
<comment type="caution">
    <text evidence="2">The sequence shown here is derived from an EMBL/GenBank/DDBJ whole genome shotgun (WGS) entry which is preliminary data.</text>
</comment>
<name>A0A3P3DKR2_9RHOB</name>
<protein>
    <submittedName>
        <fullName evidence="2">Uncharacterized protein</fullName>
    </submittedName>
</protein>
<evidence type="ECO:0000313" key="2">
    <source>
        <dbReference type="EMBL" id="RRH74494.1"/>
    </source>
</evidence>
<keyword evidence="1" id="KW-0732">Signal</keyword>
<gene>
    <name evidence="2" type="ORF">EG244_10440</name>
</gene>
<dbReference type="Proteomes" id="UP000282125">
    <property type="component" value="Unassembled WGS sequence"/>
</dbReference>
<feature type="signal peptide" evidence="1">
    <location>
        <begin position="1"/>
        <end position="25"/>
    </location>
</feature>